<keyword evidence="3" id="KW-1185">Reference proteome</keyword>
<dbReference type="Gene3D" id="3.40.630.30">
    <property type="match status" value="1"/>
</dbReference>
<sequence length="222" mass="24612">MTELPRIRAARWKERHQIARLVAAALNPSALAGWLVTRAELCLPVLSAVADIWVEHALFFGDIQVTDDLTAATVGLHRFRPLPPPANYPERLTDATGPYLPRFRDLDSLLEAHRPVEPHHHLTVLATPPDDATGLDEAMLNHYLTRIDRTGMPSWAHVTVRDRDLFIRHGYQLTAPIRLPDGPTLLGMHRPAGSGRRWPSNPIHAGTRPDPPAASPPAATTR</sequence>
<name>A0A1C5AMM7_9ACTN</name>
<protein>
    <recommendedName>
        <fullName evidence="4">N-acetyltransferase domain-containing protein</fullName>
    </recommendedName>
</protein>
<reference evidence="3" key="1">
    <citation type="submission" date="2016-06" db="EMBL/GenBank/DDBJ databases">
        <authorList>
            <person name="Varghese N."/>
        </authorList>
    </citation>
    <scope>NUCLEOTIDE SEQUENCE [LARGE SCALE GENOMIC DNA]</scope>
    <source>
        <strain evidence="3">DSM 45555</strain>
    </source>
</reference>
<dbReference type="RefSeq" id="WP_091051710.1">
    <property type="nucleotide sequence ID" value="NZ_FMCV01000048.1"/>
</dbReference>
<evidence type="ECO:0008006" key="4">
    <source>
        <dbReference type="Google" id="ProtNLM"/>
    </source>
</evidence>
<dbReference type="Proteomes" id="UP000198551">
    <property type="component" value="Unassembled WGS sequence"/>
</dbReference>
<evidence type="ECO:0000313" key="3">
    <source>
        <dbReference type="Proteomes" id="UP000198551"/>
    </source>
</evidence>
<proteinExistence type="predicted"/>
<dbReference type="EMBL" id="FMCV01000048">
    <property type="protein sequence ID" value="SCF46480.1"/>
    <property type="molecule type" value="Genomic_DNA"/>
</dbReference>
<accession>A0A1C5AMM7</accession>
<dbReference type="AlphaFoldDB" id="A0A1C5AMM7"/>
<organism evidence="2 3">
    <name type="scientific">Micromonospora marina</name>
    <dbReference type="NCBI Taxonomy" id="307120"/>
    <lineage>
        <taxon>Bacteria</taxon>
        <taxon>Bacillati</taxon>
        <taxon>Actinomycetota</taxon>
        <taxon>Actinomycetes</taxon>
        <taxon>Micromonosporales</taxon>
        <taxon>Micromonosporaceae</taxon>
        <taxon>Micromonospora</taxon>
    </lineage>
</organism>
<gene>
    <name evidence="2" type="ORF">GA0070215_1482</name>
</gene>
<evidence type="ECO:0000313" key="2">
    <source>
        <dbReference type="EMBL" id="SCF46480.1"/>
    </source>
</evidence>
<evidence type="ECO:0000256" key="1">
    <source>
        <dbReference type="SAM" id="MobiDB-lite"/>
    </source>
</evidence>
<feature type="region of interest" description="Disordered" evidence="1">
    <location>
        <begin position="188"/>
        <end position="222"/>
    </location>
</feature>